<dbReference type="InterPro" id="IPR036872">
    <property type="entry name" value="CH_dom_sf"/>
</dbReference>
<dbReference type="GO" id="GO:0072686">
    <property type="term" value="C:mitotic spindle"/>
    <property type="evidence" value="ECO:0007669"/>
    <property type="project" value="UniProtKB-ARBA"/>
</dbReference>
<keyword evidence="15" id="KW-1185">Reference proteome</keyword>
<keyword evidence="6" id="KW-0498">Mitosis</keyword>
<accession>A0AAX4HC81</accession>
<feature type="domain" description="Calponin-homology (CH)" evidence="12">
    <location>
        <begin position="4"/>
        <end position="106"/>
    </location>
</feature>
<dbReference type="GO" id="GO:0051010">
    <property type="term" value="F:microtubule plus-end binding"/>
    <property type="evidence" value="ECO:0007669"/>
    <property type="project" value="UniProtKB-ARBA"/>
</dbReference>
<evidence type="ECO:0000256" key="3">
    <source>
        <dbReference type="ARBA" id="ARBA00022490"/>
    </source>
</evidence>
<dbReference type="FunFam" id="1.10.418.10:FF:000028">
    <property type="entry name" value="RP/EB family microtubule-associated protein"/>
    <property type="match status" value="1"/>
</dbReference>
<dbReference type="InterPro" id="IPR004953">
    <property type="entry name" value="EB1_C"/>
</dbReference>
<evidence type="ECO:0000256" key="10">
    <source>
        <dbReference type="SAM" id="Coils"/>
    </source>
</evidence>
<dbReference type="GeneID" id="88174600"/>
<feature type="domain" description="EB1 C-terminal" evidence="13">
    <location>
        <begin position="197"/>
        <end position="282"/>
    </location>
</feature>
<dbReference type="Pfam" id="PF00307">
    <property type="entry name" value="CH"/>
    <property type="match status" value="1"/>
</dbReference>
<evidence type="ECO:0000256" key="8">
    <source>
        <dbReference type="ARBA" id="ARBA00023306"/>
    </source>
</evidence>
<evidence type="ECO:0000256" key="9">
    <source>
        <dbReference type="PROSITE-ProRule" id="PRU00576"/>
    </source>
</evidence>
<feature type="region of interest" description="Disordered" evidence="11">
    <location>
        <begin position="120"/>
        <end position="141"/>
    </location>
</feature>
<dbReference type="PROSITE" id="PS51230">
    <property type="entry name" value="EB1_C"/>
    <property type="match status" value="1"/>
</dbReference>
<organism evidence="14 15">
    <name type="scientific">Australozyma saopauloensis</name>
    <dbReference type="NCBI Taxonomy" id="291208"/>
    <lineage>
        <taxon>Eukaryota</taxon>
        <taxon>Fungi</taxon>
        <taxon>Dikarya</taxon>
        <taxon>Ascomycota</taxon>
        <taxon>Saccharomycotina</taxon>
        <taxon>Pichiomycetes</taxon>
        <taxon>Metschnikowiaceae</taxon>
        <taxon>Australozyma</taxon>
    </lineage>
</organism>
<name>A0AAX4HC81_9ASCO</name>
<evidence type="ECO:0000256" key="4">
    <source>
        <dbReference type="ARBA" id="ARBA00022618"/>
    </source>
</evidence>
<dbReference type="GO" id="GO:0007010">
    <property type="term" value="P:cytoskeleton organization"/>
    <property type="evidence" value="ECO:0007669"/>
    <property type="project" value="UniProtKB-ARBA"/>
</dbReference>
<sequence length="289" mass="32428">MVIGESRLELLLWLNQTLQLDYVKVEQCGTGAAYCQLMDAIYGGVPLAKVNFNGSISEYDSLSNMKVLQASFNKNGINKNIQVERLVKCRLQDNLELLQWFRRHWVDHLNINVDYDAVGRRKGAGNTSSRRTTFGSTPIASGSNPITLSKYSQIGTRGASTGTSVLPKRRVASSLLPSGSHLSSRTDSSRVGNLEQQLMEKSEEISRLTENVETCQVLAESLRTERNFYFNKLRELEILTKNIQLQYSRDDAIAQQVKDMSVVDVVEQVQEILYMTEAGFEVQDDAASF</sequence>
<dbReference type="GO" id="GO:0035372">
    <property type="term" value="P:protein localization to microtubule"/>
    <property type="evidence" value="ECO:0007669"/>
    <property type="project" value="UniProtKB-ARBA"/>
</dbReference>
<keyword evidence="5 9" id="KW-0493">Microtubule</keyword>
<evidence type="ECO:0000256" key="6">
    <source>
        <dbReference type="ARBA" id="ARBA00022776"/>
    </source>
</evidence>
<comment type="subcellular location">
    <subcellularLocation>
        <location evidence="1">Cytoplasm</location>
        <location evidence="1">Cytoskeleton</location>
    </subcellularLocation>
</comment>
<evidence type="ECO:0000256" key="2">
    <source>
        <dbReference type="ARBA" id="ARBA00010729"/>
    </source>
</evidence>
<evidence type="ECO:0000256" key="11">
    <source>
        <dbReference type="SAM" id="MobiDB-lite"/>
    </source>
</evidence>
<evidence type="ECO:0000259" key="12">
    <source>
        <dbReference type="PROSITE" id="PS50021"/>
    </source>
</evidence>
<proteinExistence type="inferred from homology"/>
<evidence type="ECO:0000256" key="5">
    <source>
        <dbReference type="ARBA" id="ARBA00022701"/>
    </source>
</evidence>
<dbReference type="GO" id="GO:0030473">
    <property type="term" value="P:nuclear migration along microtubule"/>
    <property type="evidence" value="ECO:0007669"/>
    <property type="project" value="UniProtKB-ARBA"/>
</dbReference>
<keyword evidence="3" id="KW-0963">Cytoplasm</keyword>
<keyword evidence="4" id="KW-0132">Cell division</keyword>
<gene>
    <name evidence="14" type="ORF">PUMCH_003537</name>
</gene>
<dbReference type="Gene3D" id="1.10.418.10">
    <property type="entry name" value="Calponin-like domain"/>
    <property type="match status" value="1"/>
</dbReference>
<dbReference type="SUPFAM" id="SSF47576">
    <property type="entry name" value="Calponin-homology domain, CH-domain"/>
    <property type="match status" value="1"/>
</dbReference>
<evidence type="ECO:0000313" key="14">
    <source>
        <dbReference type="EMBL" id="WPK26189.1"/>
    </source>
</evidence>
<protein>
    <submittedName>
        <fullName evidence="14">Uncharacterized protein</fullName>
    </submittedName>
</protein>
<dbReference type="GO" id="GO:0051233">
    <property type="term" value="C:spindle midzone"/>
    <property type="evidence" value="ECO:0007669"/>
    <property type="project" value="UniProtKB-ARBA"/>
</dbReference>
<dbReference type="PROSITE" id="PS50021">
    <property type="entry name" value="CH"/>
    <property type="match status" value="1"/>
</dbReference>
<evidence type="ECO:0000256" key="7">
    <source>
        <dbReference type="ARBA" id="ARBA00023212"/>
    </source>
</evidence>
<dbReference type="InterPro" id="IPR036133">
    <property type="entry name" value="EB1_C_sf"/>
</dbReference>
<reference evidence="14 15" key="1">
    <citation type="submission" date="2023-10" db="EMBL/GenBank/DDBJ databases">
        <title>Draft Genome Sequence of Candida saopaulonensis from a very Premature Infant with Sepsis.</title>
        <authorList>
            <person name="Ning Y."/>
            <person name="Dai R."/>
            <person name="Xiao M."/>
            <person name="Xu Y."/>
            <person name="Yan Q."/>
            <person name="Zhang L."/>
        </authorList>
    </citation>
    <scope>NUCLEOTIDE SEQUENCE [LARGE SCALE GENOMIC DNA]</scope>
    <source>
        <strain evidence="14 15">19XY460</strain>
    </source>
</reference>
<dbReference type="GO" id="GO:0051301">
    <property type="term" value="P:cell division"/>
    <property type="evidence" value="ECO:0007669"/>
    <property type="project" value="UniProtKB-KW"/>
</dbReference>
<evidence type="ECO:0000256" key="1">
    <source>
        <dbReference type="ARBA" id="ARBA00004245"/>
    </source>
</evidence>
<feature type="coiled-coil region" evidence="10">
    <location>
        <begin position="191"/>
        <end position="225"/>
    </location>
</feature>
<dbReference type="InterPro" id="IPR001715">
    <property type="entry name" value="CH_dom"/>
</dbReference>
<evidence type="ECO:0000313" key="15">
    <source>
        <dbReference type="Proteomes" id="UP001338582"/>
    </source>
</evidence>
<keyword evidence="7" id="KW-0206">Cytoskeleton</keyword>
<evidence type="ECO:0000259" key="13">
    <source>
        <dbReference type="PROSITE" id="PS51230"/>
    </source>
</evidence>
<feature type="compositionally biased region" description="Polar residues" evidence="11">
    <location>
        <begin position="125"/>
        <end position="141"/>
    </location>
</feature>
<dbReference type="KEGG" id="asau:88174600"/>
<keyword evidence="8" id="KW-0131">Cell cycle</keyword>
<dbReference type="AlphaFoldDB" id="A0AAX4HC81"/>
<dbReference type="Pfam" id="PF03271">
    <property type="entry name" value="EB1"/>
    <property type="match status" value="1"/>
</dbReference>
<dbReference type="EMBL" id="CP138897">
    <property type="protein sequence ID" value="WPK26189.1"/>
    <property type="molecule type" value="Genomic_DNA"/>
</dbReference>
<dbReference type="Proteomes" id="UP001338582">
    <property type="component" value="Chromosome 4"/>
</dbReference>
<comment type="similarity">
    <text evidence="2">Belongs to the MAPRE family.</text>
</comment>
<dbReference type="RefSeq" id="XP_062878570.1">
    <property type="nucleotide sequence ID" value="XM_063022500.1"/>
</dbReference>
<dbReference type="Gene3D" id="1.20.5.1430">
    <property type="match status" value="1"/>
</dbReference>
<dbReference type="GO" id="GO:0035371">
    <property type="term" value="C:microtubule plus-end"/>
    <property type="evidence" value="ECO:0007669"/>
    <property type="project" value="UniProtKB-ARBA"/>
</dbReference>
<dbReference type="PANTHER" id="PTHR10623">
    <property type="entry name" value="MICROTUBULE-ASSOCIATED PROTEIN RP/EB FAMILY MEMBER"/>
    <property type="match status" value="1"/>
</dbReference>
<keyword evidence="10" id="KW-0175">Coiled coil</keyword>
<dbReference type="SUPFAM" id="SSF140612">
    <property type="entry name" value="EB1 dimerisation domain-like"/>
    <property type="match status" value="1"/>
</dbReference>
<dbReference type="InterPro" id="IPR027328">
    <property type="entry name" value="MAPRE"/>
</dbReference>